<dbReference type="AlphaFoldDB" id="A0A927H2N5"/>
<gene>
    <name evidence="2" type="ORF">IDH45_26550</name>
</gene>
<comment type="caution">
    <text evidence="2">The sequence shown here is derived from an EMBL/GenBank/DDBJ whole genome shotgun (WGS) entry which is preliminary data.</text>
</comment>
<evidence type="ECO:0000313" key="2">
    <source>
        <dbReference type="EMBL" id="MBD2865548.1"/>
    </source>
</evidence>
<sequence length="75" mass="8657">MTAIYHSCRSLLNRRVRIRMKSGKTHIGKVVKVTNTHVYLQKSRRKKGKTGTRFFFAPFILPLVLFDLLAIALIV</sequence>
<dbReference type="RefSeq" id="WP_190931167.1">
    <property type="nucleotide sequence ID" value="NZ_JACXJA010000043.1"/>
</dbReference>
<dbReference type="Proteomes" id="UP000639396">
    <property type="component" value="Unassembled WGS sequence"/>
</dbReference>
<accession>A0A927H2N5</accession>
<reference evidence="2" key="1">
    <citation type="submission" date="2020-09" db="EMBL/GenBank/DDBJ databases">
        <title>A novel bacterium of genus Paenibacillus, isolated from South China Sea.</title>
        <authorList>
            <person name="Huang H."/>
            <person name="Mo K."/>
            <person name="Hu Y."/>
        </authorList>
    </citation>
    <scope>NUCLEOTIDE SEQUENCE</scope>
    <source>
        <strain evidence="2">IB182363</strain>
    </source>
</reference>
<organism evidence="2 3">
    <name type="scientific">Paenibacillus oceani</name>
    <dbReference type="NCBI Taxonomy" id="2772510"/>
    <lineage>
        <taxon>Bacteria</taxon>
        <taxon>Bacillati</taxon>
        <taxon>Bacillota</taxon>
        <taxon>Bacilli</taxon>
        <taxon>Bacillales</taxon>
        <taxon>Paenibacillaceae</taxon>
        <taxon>Paenibacillus</taxon>
    </lineage>
</organism>
<feature type="transmembrane region" description="Helical" evidence="1">
    <location>
        <begin position="54"/>
        <end position="74"/>
    </location>
</feature>
<keyword evidence="1" id="KW-0812">Transmembrane</keyword>
<evidence type="ECO:0000256" key="1">
    <source>
        <dbReference type="SAM" id="Phobius"/>
    </source>
</evidence>
<protein>
    <submittedName>
        <fullName evidence="2">Uncharacterized protein</fullName>
    </submittedName>
</protein>
<dbReference type="EMBL" id="JACXJA010000043">
    <property type="protein sequence ID" value="MBD2865548.1"/>
    <property type="molecule type" value="Genomic_DNA"/>
</dbReference>
<keyword evidence="3" id="KW-1185">Reference proteome</keyword>
<keyword evidence="1" id="KW-0472">Membrane</keyword>
<proteinExistence type="predicted"/>
<name>A0A927H2N5_9BACL</name>
<evidence type="ECO:0000313" key="3">
    <source>
        <dbReference type="Proteomes" id="UP000639396"/>
    </source>
</evidence>
<keyword evidence="1" id="KW-1133">Transmembrane helix</keyword>